<keyword evidence="13" id="KW-1185">Reference proteome</keyword>
<evidence type="ECO:0000256" key="8">
    <source>
        <dbReference type="ARBA" id="ARBA00023157"/>
    </source>
</evidence>
<dbReference type="PANTHER" id="PTHR46269">
    <property type="entry name" value="EPIPHYCAN-RELATED"/>
    <property type="match status" value="1"/>
</dbReference>
<feature type="domain" description="LRRNT" evidence="11">
    <location>
        <begin position="55"/>
        <end position="85"/>
    </location>
</feature>
<dbReference type="SUPFAM" id="SSF52058">
    <property type="entry name" value="L domain-like"/>
    <property type="match status" value="1"/>
</dbReference>
<sequence>TEIDTALPSASQESYSSAPLIEEPEEEASTPKLIDGSAAQGSGVLGPQTQDGLPTCLLCTCLGTTVYCDDRELNAIPPLPKRTTYFYSRYNRIRKINRNDFAHLSNLKRIDLTANFISEIHEDAFWRLPQLEELVLRDNRIRQLPELPPTLKFIDVSKNRLGHKGIRNEAFKDLHDLQHLYITDNNLDHIPLPLPERLQALHLQ</sequence>
<evidence type="ECO:0000259" key="11">
    <source>
        <dbReference type="SMART" id="SM00013"/>
    </source>
</evidence>
<dbReference type="PROSITE" id="PS51450">
    <property type="entry name" value="LRR"/>
    <property type="match status" value="1"/>
</dbReference>
<evidence type="ECO:0000256" key="9">
    <source>
        <dbReference type="ARBA" id="ARBA00023180"/>
    </source>
</evidence>
<gene>
    <name evidence="12" type="primary">Epyc</name>
    <name evidence="12" type="ORF">SEMFRA_R01066</name>
</gene>
<dbReference type="OrthoDB" id="676979at2759"/>
<feature type="compositionally biased region" description="Polar residues" evidence="10">
    <location>
        <begin position="8"/>
        <end position="17"/>
    </location>
</feature>
<comment type="subcellular location">
    <subcellularLocation>
        <location evidence="1">Secreted</location>
        <location evidence="1">Extracellular space</location>
        <location evidence="1">Extracellular matrix</location>
    </subcellularLocation>
</comment>
<evidence type="ECO:0000256" key="1">
    <source>
        <dbReference type="ARBA" id="ARBA00004498"/>
    </source>
</evidence>
<feature type="region of interest" description="Disordered" evidence="10">
    <location>
        <begin position="1"/>
        <end position="45"/>
    </location>
</feature>
<dbReference type="EMBL" id="VWYK01112034">
    <property type="protein sequence ID" value="NXR14668.1"/>
    <property type="molecule type" value="Genomic_DNA"/>
</dbReference>
<dbReference type="InterPro" id="IPR000372">
    <property type="entry name" value="LRRNT"/>
</dbReference>
<evidence type="ECO:0000256" key="7">
    <source>
        <dbReference type="ARBA" id="ARBA00022737"/>
    </source>
</evidence>
<dbReference type="AlphaFoldDB" id="A0A7L2ISW7"/>
<evidence type="ECO:0000256" key="5">
    <source>
        <dbReference type="ARBA" id="ARBA00022614"/>
    </source>
</evidence>
<keyword evidence="8" id="KW-1015">Disulfide bond</keyword>
<dbReference type="GO" id="GO:0060348">
    <property type="term" value="P:bone development"/>
    <property type="evidence" value="ECO:0007669"/>
    <property type="project" value="TreeGrafter"/>
</dbReference>
<comment type="similarity">
    <text evidence="2">Belongs to the small leucine-rich proteoglycan (SLRP) family. SLRP class III subfamily.</text>
</comment>
<keyword evidence="5" id="KW-0433">Leucine-rich repeat</keyword>
<proteinExistence type="inferred from homology"/>
<keyword evidence="3" id="KW-0964">Secreted</keyword>
<feature type="non-terminal residue" evidence="12">
    <location>
        <position position="1"/>
    </location>
</feature>
<protein>
    <submittedName>
        <fullName evidence="12">EPYC protein</fullName>
    </submittedName>
</protein>
<organism evidence="12 13">
    <name type="scientific">Semnornis frantzii</name>
    <dbReference type="NCBI Taxonomy" id="91796"/>
    <lineage>
        <taxon>Eukaryota</taxon>
        <taxon>Metazoa</taxon>
        <taxon>Chordata</taxon>
        <taxon>Craniata</taxon>
        <taxon>Vertebrata</taxon>
        <taxon>Euteleostomi</taxon>
        <taxon>Archelosauria</taxon>
        <taxon>Archosauria</taxon>
        <taxon>Dinosauria</taxon>
        <taxon>Saurischia</taxon>
        <taxon>Theropoda</taxon>
        <taxon>Coelurosauria</taxon>
        <taxon>Aves</taxon>
        <taxon>Neognathae</taxon>
        <taxon>Neoaves</taxon>
        <taxon>Telluraves</taxon>
        <taxon>Coraciimorphae</taxon>
        <taxon>Piciformes</taxon>
        <taxon>Ramphastidae</taxon>
        <taxon>Semnornis</taxon>
    </lineage>
</organism>
<name>A0A7L2ISW7_9PICI</name>
<evidence type="ECO:0000256" key="4">
    <source>
        <dbReference type="ARBA" id="ARBA00022530"/>
    </source>
</evidence>
<dbReference type="InterPro" id="IPR001611">
    <property type="entry name" value="Leu-rich_rpt"/>
</dbReference>
<comment type="caution">
    <text evidence="12">The sequence shown here is derived from an EMBL/GenBank/DDBJ whole genome shotgun (WGS) entry which is preliminary data.</text>
</comment>
<dbReference type="SMART" id="SM00013">
    <property type="entry name" value="LRRNT"/>
    <property type="match status" value="1"/>
</dbReference>
<evidence type="ECO:0000256" key="10">
    <source>
        <dbReference type="SAM" id="MobiDB-lite"/>
    </source>
</evidence>
<dbReference type="GO" id="GO:0005615">
    <property type="term" value="C:extracellular space"/>
    <property type="evidence" value="ECO:0007669"/>
    <property type="project" value="TreeGrafter"/>
</dbReference>
<dbReference type="PANTHER" id="PTHR46269:SF3">
    <property type="entry name" value="EPIPHYCAN"/>
    <property type="match status" value="1"/>
</dbReference>
<dbReference type="InterPro" id="IPR043547">
    <property type="entry name" value="Mimecan/Epiphycan/Opticin"/>
</dbReference>
<evidence type="ECO:0000313" key="12">
    <source>
        <dbReference type="EMBL" id="NXR14668.1"/>
    </source>
</evidence>
<dbReference type="Proteomes" id="UP000536381">
    <property type="component" value="Unassembled WGS sequence"/>
</dbReference>
<accession>A0A7L2ISW7</accession>
<keyword evidence="7" id="KW-0677">Repeat</keyword>
<keyword evidence="4" id="KW-0272">Extracellular matrix</keyword>
<evidence type="ECO:0000256" key="6">
    <source>
        <dbReference type="ARBA" id="ARBA00022729"/>
    </source>
</evidence>
<dbReference type="InterPro" id="IPR032675">
    <property type="entry name" value="LRR_dom_sf"/>
</dbReference>
<feature type="non-terminal residue" evidence="12">
    <location>
        <position position="204"/>
    </location>
</feature>
<keyword evidence="9" id="KW-0325">Glycoprotein</keyword>
<evidence type="ECO:0000313" key="13">
    <source>
        <dbReference type="Proteomes" id="UP000536381"/>
    </source>
</evidence>
<evidence type="ECO:0000256" key="2">
    <source>
        <dbReference type="ARBA" id="ARBA00006912"/>
    </source>
</evidence>
<keyword evidence="6" id="KW-0732">Signal</keyword>
<evidence type="ECO:0000256" key="3">
    <source>
        <dbReference type="ARBA" id="ARBA00022525"/>
    </source>
</evidence>
<dbReference type="GO" id="GO:0031012">
    <property type="term" value="C:extracellular matrix"/>
    <property type="evidence" value="ECO:0007669"/>
    <property type="project" value="TreeGrafter"/>
</dbReference>
<dbReference type="Pfam" id="PF13855">
    <property type="entry name" value="LRR_8"/>
    <property type="match status" value="1"/>
</dbReference>
<dbReference type="Pfam" id="PF01462">
    <property type="entry name" value="LRRNT"/>
    <property type="match status" value="1"/>
</dbReference>
<reference evidence="12 13" key="1">
    <citation type="submission" date="2019-09" db="EMBL/GenBank/DDBJ databases">
        <title>Bird 10,000 Genomes (B10K) Project - Family phase.</title>
        <authorList>
            <person name="Zhang G."/>
        </authorList>
    </citation>
    <scope>NUCLEOTIDE SEQUENCE [LARGE SCALE GENOMIC DNA]</scope>
    <source>
        <strain evidence="12">B10K-DU-001-42</strain>
        <tissue evidence="12">Muscle</tissue>
    </source>
</reference>
<dbReference type="SMART" id="SM00369">
    <property type="entry name" value="LRR_TYP"/>
    <property type="match status" value="3"/>
</dbReference>
<dbReference type="GO" id="GO:0061975">
    <property type="term" value="P:articular cartilage development"/>
    <property type="evidence" value="ECO:0007669"/>
    <property type="project" value="TreeGrafter"/>
</dbReference>
<dbReference type="InterPro" id="IPR003591">
    <property type="entry name" value="Leu-rich_rpt_typical-subtyp"/>
</dbReference>
<dbReference type="Gene3D" id="3.80.10.10">
    <property type="entry name" value="Ribonuclease Inhibitor"/>
    <property type="match status" value="1"/>
</dbReference>